<evidence type="ECO:0000313" key="11">
    <source>
        <dbReference type="Proteomes" id="UP000028701"/>
    </source>
</evidence>
<dbReference type="GO" id="GO:0005886">
    <property type="term" value="C:plasma membrane"/>
    <property type="evidence" value="ECO:0007669"/>
    <property type="project" value="UniProtKB-SubCell"/>
</dbReference>
<dbReference type="GO" id="GO:0030955">
    <property type="term" value="F:potassium ion binding"/>
    <property type="evidence" value="ECO:0007669"/>
    <property type="project" value="UniProtKB-UniRule"/>
</dbReference>
<evidence type="ECO:0000256" key="7">
    <source>
        <dbReference type="ARBA" id="ARBA00023065"/>
    </source>
</evidence>
<comment type="function">
    <text evidence="9">Part of the high-affinity ATP-driven potassium transport (or Kdp) system, which catalyzes the hydrolysis of ATP coupled with the electrogenic transport of potassium into the cytoplasm. This subunit binds the extracellular potassium ions and delivers the ions to the membrane domain of KdpB through an intramembrane tunnel.</text>
</comment>
<evidence type="ECO:0000256" key="6">
    <source>
        <dbReference type="ARBA" id="ARBA00022989"/>
    </source>
</evidence>
<feature type="transmembrane region" description="Helical" evidence="9">
    <location>
        <begin position="254"/>
        <end position="273"/>
    </location>
</feature>
<dbReference type="GO" id="GO:0008556">
    <property type="term" value="F:P-type potassium transmembrane transporter activity"/>
    <property type="evidence" value="ECO:0007669"/>
    <property type="project" value="InterPro"/>
</dbReference>
<keyword evidence="5 9" id="KW-0630">Potassium</keyword>
<keyword evidence="8 9" id="KW-0472">Membrane</keyword>
<keyword evidence="4 9" id="KW-0812">Transmembrane</keyword>
<gene>
    <name evidence="9 10" type="primary">kdpA</name>
    <name evidence="10" type="ORF">RRU01S_26_00320</name>
</gene>
<dbReference type="Pfam" id="PF03814">
    <property type="entry name" value="KdpA"/>
    <property type="match status" value="1"/>
</dbReference>
<evidence type="ECO:0000313" key="10">
    <source>
        <dbReference type="EMBL" id="GAK72505.1"/>
    </source>
</evidence>
<keyword evidence="3 9" id="KW-0633">Potassium transport</keyword>
<dbReference type="PANTHER" id="PTHR30607:SF2">
    <property type="entry name" value="POTASSIUM-TRANSPORTING ATPASE POTASSIUM-BINDING SUBUNIT"/>
    <property type="match status" value="1"/>
</dbReference>
<keyword evidence="7 9" id="KW-0406">Ion transport</keyword>
<dbReference type="RefSeq" id="WP_045232038.1">
    <property type="nucleotide sequence ID" value="NZ_BBJU01000026.1"/>
</dbReference>
<feature type="transmembrane region" description="Helical" evidence="9">
    <location>
        <begin position="6"/>
        <end position="28"/>
    </location>
</feature>
<dbReference type="eggNOG" id="COG2060">
    <property type="taxonomic scope" value="Bacteria"/>
</dbReference>
<evidence type="ECO:0000256" key="4">
    <source>
        <dbReference type="ARBA" id="ARBA00022692"/>
    </source>
</evidence>
<reference evidence="10 11" key="1">
    <citation type="submission" date="2014-08" db="EMBL/GenBank/DDBJ databases">
        <title>Whole genome shotgun sequence of Rhizobium rubi NBRC 13261.</title>
        <authorList>
            <person name="Katano-Makiyama Y."/>
            <person name="Hosoyama A."/>
            <person name="Hashimoto M."/>
            <person name="Hosoyama Y."/>
            <person name="Noguchi M."/>
            <person name="Tsuchikane K."/>
            <person name="Uohara A."/>
            <person name="Ohji S."/>
            <person name="Ichikawa N."/>
            <person name="Kimura A."/>
            <person name="Yamazoe A."/>
            <person name="Fujita N."/>
        </authorList>
    </citation>
    <scope>NUCLEOTIDE SEQUENCE [LARGE SCALE GENOMIC DNA]</scope>
    <source>
        <strain evidence="10 11">NBRC 13261</strain>
    </source>
</reference>
<comment type="subcellular location">
    <subcellularLocation>
        <location evidence="9">Cell membrane</location>
        <topology evidence="9">Multi-pass membrane protein</topology>
    </subcellularLocation>
</comment>
<evidence type="ECO:0000256" key="1">
    <source>
        <dbReference type="ARBA" id="ARBA00022448"/>
    </source>
</evidence>
<feature type="transmembrane region" description="Helical" evidence="9">
    <location>
        <begin position="177"/>
        <end position="198"/>
    </location>
</feature>
<dbReference type="OrthoDB" id="9763796at2"/>
<accession>A0A081D0Q9</accession>
<comment type="subunit">
    <text evidence="9">The system is composed of three essential subunits: KdpA, KdpB and KdpC.</text>
</comment>
<feature type="transmembrane region" description="Helical" evidence="9">
    <location>
        <begin position="424"/>
        <end position="450"/>
    </location>
</feature>
<dbReference type="InterPro" id="IPR004623">
    <property type="entry name" value="KdpA"/>
</dbReference>
<feature type="transmembrane region" description="Helical" evidence="9">
    <location>
        <begin position="499"/>
        <end position="518"/>
    </location>
</feature>
<feature type="transmembrane region" description="Helical" evidence="9">
    <location>
        <begin position="63"/>
        <end position="85"/>
    </location>
</feature>
<evidence type="ECO:0000256" key="9">
    <source>
        <dbReference type="HAMAP-Rule" id="MF_00275"/>
    </source>
</evidence>
<dbReference type="Proteomes" id="UP000028701">
    <property type="component" value="Unassembled WGS sequence"/>
</dbReference>
<evidence type="ECO:0000256" key="5">
    <source>
        <dbReference type="ARBA" id="ARBA00022958"/>
    </source>
</evidence>
<feature type="transmembrane region" description="Helical" evidence="9">
    <location>
        <begin position="285"/>
        <end position="305"/>
    </location>
</feature>
<proteinExistence type="inferred from homology"/>
<dbReference type="PIRSF" id="PIRSF001294">
    <property type="entry name" value="K_ATPaseA"/>
    <property type="match status" value="1"/>
</dbReference>
<dbReference type="HAMAP" id="MF_00275">
    <property type="entry name" value="KdpA"/>
    <property type="match status" value="1"/>
</dbReference>
<feature type="transmembrane region" description="Helical" evidence="9">
    <location>
        <begin position="530"/>
        <end position="549"/>
    </location>
</feature>
<dbReference type="PANTHER" id="PTHR30607">
    <property type="entry name" value="POTASSIUM-TRANSPORTING ATPASE A CHAIN"/>
    <property type="match status" value="1"/>
</dbReference>
<keyword evidence="1 9" id="KW-0813">Transport</keyword>
<evidence type="ECO:0000256" key="2">
    <source>
        <dbReference type="ARBA" id="ARBA00022475"/>
    </source>
</evidence>
<organism evidence="10 11">
    <name type="scientific">Agrobacterium rubi TR3 = NBRC 13261</name>
    <dbReference type="NCBI Taxonomy" id="1368415"/>
    <lineage>
        <taxon>Bacteria</taxon>
        <taxon>Pseudomonadati</taxon>
        <taxon>Pseudomonadota</taxon>
        <taxon>Alphaproteobacteria</taxon>
        <taxon>Hyphomicrobiales</taxon>
        <taxon>Rhizobiaceae</taxon>
        <taxon>Rhizobium/Agrobacterium group</taxon>
        <taxon>Agrobacterium</taxon>
    </lineage>
</organism>
<keyword evidence="2 9" id="KW-1003">Cell membrane</keyword>
<name>A0A081D0Q9_9HYPH</name>
<dbReference type="NCBIfam" id="TIGR00680">
    <property type="entry name" value="kdpA"/>
    <property type="match status" value="1"/>
</dbReference>
<comment type="similarity">
    <text evidence="9">Belongs to the KdpA family.</text>
</comment>
<protein>
    <recommendedName>
        <fullName evidence="9">Potassium-transporting ATPase potassium-binding subunit</fullName>
    </recommendedName>
    <alternativeName>
        <fullName evidence="9">ATP phosphohydrolase [potassium-transporting] A chain</fullName>
    </alternativeName>
    <alternativeName>
        <fullName evidence="9">Potassium-binding and translocating subunit A</fullName>
    </alternativeName>
    <alternativeName>
        <fullName evidence="9">Potassium-translocating ATPase A chain</fullName>
    </alternativeName>
</protein>
<comment type="caution">
    <text evidence="10">The sequence shown here is derived from an EMBL/GenBank/DDBJ whole genome shotgun (WGS) entry which is preliminary data.</text>
</comment>
<evidence type="ECO:0000256" key="3">
    <source>
        <dbReference type="ARBA" id="ARBA00022538"/>
    </source>
</evidence>
<feature type="transmembrane region" description="Helical" evidence="9">
    <location>
        <begin position="385"/>
        <end position="403"/>
    </location>
</feature>
<sequence>MTIIGWLQIGLLFLAVLCVVKPLGLYMAKVFSGERTFLSPVLNPIERGIYRAAGTSADKEQTWLAYTLSMLAFSLASFLVLYAILRLQAYLPLNPQGFANVPADLAFNTSVSFVTNTNWQNYAGEATMSHLSQMVGLTVQNFLSAAVGIALAMAFTRAFMRSQASTLGNFWVDMTRATLYVLVPLAIVIALIFVWTGVPQTLDASVTATTLEGAQQVISLGPVASQEAIKQLGTNGGGFFNANAAHPFENPTAFANYVNIFAMLCVSAALIYTFGQMVGNRRQGWVLLSAMAILLVSGVVVIYWAEASGNSILTALGVDALQGNMEGKEVRFGQAMTALYAAVTTGLSNGGVNGMLGSFTGLGGLVPMFLIQLGEILPGGVGSGLYGMLVFALLAVFVAGLMVGRTPEFLGKKIEGREMKCAMLAVLILPVAILGFSAVSAVLPMAVASIGTAGPHGLSEILYAYTSAAGNNGSAFGGLSGNTAWYNTTLGLAMLLGRFAYVVPVMAIAGSLAAKVRVPASSGTFPTDGPLFVGLLIGIIIILGGLQYFPALALGPIVEHFAMLAGQTF</sequence>
<evidence type="ECO:0000256" key="8">
    <source>
        <dbReference type="ARBA" id="ARBA00023136"/>
    </source>
</evidence>
<dbReference type="AlphaFoldDB" id="A0A081D0Q9"/>
<dbReference type="EMBL" id="BBJU01000026">
    <property type="protein sequence ID" value="GAK72505.1"/>
    <property type="molecule type" value="Genomic_DNA"/>
</dbReference>
<feature type="transmembrane region" description="Helical" evidence="9">
    <location>
        <begin position="137"/>
        <end position="156"/>
    </location>
</feature>
<keyword evidence="6 9" id="KW-1133">Transmembrane helix</keyword>